<comment type="caution">
    <text evidence="3">The sequence shown here is derived from an EMBL/GenBank/DDBJ whole genome shotgun (WGS) entry which is preliminary data.</text>
</comment>
<accession>A0ABU6IIZ0</accession>
<keyword evidence="2" id="KW-1133">Transmembrane helix</keyword>
<proteinExistence type="predicted"/>
<protein>
    <submittedName>
        <fullName evidence="3">Uncharacterized protein</fullName>
    </submittedName>
</protein>
<keyword evidence="2" id="KW-0472">Membrane</keyword>
<evidence type="ECO:0000313" key="4">
    <source>
        <dbReference type="Proteomes" id="UP001349994"/>
    </source>
</evidence>
<evidence type="ECO:0000256" key="1">
    <source>
        <dbReference type="SAM" id="MobiDB-lite"/>
    </source>
</evidence>
<reference evidence="3 4" key="1">
    <citation type="submission" date="2024-01" db="EMBL/GenBank/DDBJ databases">
        <title>novel species in genus Adlercreutzia.</title>
        <authorList>
            <person name="Liu X."/>
        </authorList>
    </citation>
    <scope>NUCLEOTIDE SEQUENCE [LARGE SCALE GENOMIC DNA]</scope>
    <source>
        <strain evidence="3 4">R7</strain>
    </source>
</reference>
<dbReference type="Proteomes" id="UP001349994">
    <property type="component" value="Unassembled WGS sequence"/>
</dbReference>
<sequence>MEEKRPRAKTPHDPATPPTQSASELKGAALYLRWLGMLCTVMALFCLGVFAIGYKEPSFGRIATLIALAVAAIICLWFSKRKSRS</sequence>
<keyword evidence="2" id="KW-0812">Transmembrane</keyword>
<evidence type="ECO:0000256" key="2">
    <source>
        <dbReference type="SAM" id="Phobius"/>
    </source>
</evidence>
<dbReference type="EMBL" id="JAYMFF010000014">
    <property type="protein sequence ID" value="MEC4176379.1"/>
    <property type="molecule type" value="Genomic_DNA"/>
</dbReference>
<feature type="transmembrane region" description="Helical" evidence="2">
    <location>
        <begin position="30"/>
        <end position="53"/>
    </location>
</feature>
<evidence type="ECO:0000313" key="3">
    <source>
        <dbReference type="EMBL" id="MEC4176379.1"/>
    </source>
</evidence>
<feature type="transmembrane region" description="Helical" evidence="2">
    <location>
        <begin position="59"/>
        <end position="79"/>
    </location>
</feature>
<keyword evidence="4" id="KW-1185">Reference proteome</keyword>
<feature type="region of interest" description="Disordered" evidence="1">
    <location>
        <begin position="1"/>
        <end position="22"/>
    </location>
</feature>
<gene>
    <name evidence="3" type="ORF">VIN30_07940</name>
</gene>
<dbReference type="RefSeq" id="WP_338210661.1">
    <property type="nucleotide sequence ID" value="NZ_JAYMFF010000014.1"/>
</dbReference>
<name>A0ABU6IIZ0_9ACTN</name>
<organism evidence="3 4">
    <name type="scientific">Adlercreutzia wanghongyangiae</name>
    <dbReference type="NCBI Taxonomy" id="3111451"/>
    <lineage>
        <taxon>Bacteria</taxon>
        <taxon>Bacillati</taxon>
        <taxon>Actinomycetota</taxon>
        <taxon>Coriobacteriia</taxon>
        <taxon>Eggerthellales</taxon>
        <taxon>Eggerthellaceae</taxon>
        <taxon>Adlercreutzia</taxon>
    </lineage>
</organism>